<dbReference type="EMBL" id="JAPEVB010000003">
    <property type="protein sequence ID" value="KAJ4391237.1"/>
    <property type="molecule type" value="Genomic_DNA"/>
</dbReference>
<dbReference type="Pfam" id="PF00583">
    <property type="entry name" value="Acetyltransf_1"/>
    <property type="match status" value="1"/>
</dbReference>
<dbReference type="PANTHER" id="PTHR42791:SF2">
    <property type="entry name" value="N-ACETYLTRANSFERASE DOMAIN-CONTAINING PROTEIN"/>
    <property type="match status" value="1"/>
</dbReference>
<dbReference type="SUPFAM" id="SSF55729">
    <property type="entry name" value="Acyl-CoA N-acyltransferases (Nat)"/>
    <property type="match status" value="1"/>
</dbReference>
<gene>
    <name evidence="2" type="ORF">N0V93_004854</name>
</gene>
<dbReference type="Proteomes" id="UP001140453">
    <property type="component" value="Unassembled WGS sequence"/>
</dbReference>
<accession>A0A9W8YRT7</accession>
<dbReference type="GO" id="GO:0016747">
    <property type="term" value="F:acyltransferase activity, transferring groups other than amino-acyl groups"/>
    <property type="evidence" value="ECO:0007669"/>
    <property type="project" value="InterPro"/>
</dbReference>
<keyword evidence="3" id="KW-1185">Reference proteome</keyword>
<dbReference type="OrthoDB" id="61113at2759"/>
<organism evidence="2 3">
    <name type="scientific">Gnomoniopsis smithogilvyi</name>
    <dbReference type="NCBI Taxonomy" id="1191159"/>
    <lineage>
        <taxon>Eukaryota</taxon>
        <taxon>Fungi</taxon>
        <taxon>Dikarya</taxon>
        <taxon>Ascomycota</taxon>
        <taxon>Pezizomycotina</taxon>
        <taxon>Sordariomycetes</taxon>
        <taxon>Sordariomycetidae</taxon>
        <taxon>Diaporthales</taxon>
        <taxon>Gnomoniaceae</taxon>
        <taxon>Gnomoniopsis</taxon>
    </lineage>
</organism>
<dbReference type="CDD" id="cd04301">
    <property type="entry name" value="NAT_SF"/>
    <property type="match status" value="1"/>
</dbReference>
<comment type="caution">
    <text evidence="2">The sequence shown here is derived from an EMBL/GenBank/DDBJ whole genome shotgun (WGS) entry which is preliminary data.</text>
</comment>
<proteinExistence type="predicted"/>
<dbReference type="AlphaFoldDB" id="A0A9W8YRT7"/>
<evidence type="ECO:0000313" key="2">
    <source>
        <dbReference type="EMBL" id="KAJ4391237.1"/>
    </source>
</evidence>
<dbReference type="InterPro" id="IPR016181">
    <property type="entry name" value="Acyl_CoA_acyltransferase"/>
</dbReference>
<dbReference type="PANTHER" id="PTHR42791">
    <property type="entry name" value="GNAT FAMILY ACETYLTRANSFERASE"/>
    <property type="match status" value="1"/>
</dbReference>
<evidence type="ECO:0000313" key="3">
    <source>
        <dbReference type="Proteomes" id="UP001140453"/>
    </source>
</evidence>
<reference evidence="2" key="1">
    <citation type="submission" date="2022-10" db="EMBL/GenBank/DDBJ databases">
        <title>Tapping the CABI collections for fungal endophytes: first genome assemblies for Collariella, Neodidymelliopsis, Ascochyta clinopodiicola, Didymella pomorum, Didymosphaeria variabile, Neocosmospora piperis and Neocucurbitaria cava.</title>
        <authorList>
            <person name="Hill R."/>
        </authorList>
    </citation>
    <scope>NUCLEOTIDE SEQUENCE</scope>
    <source>
        <strain evidence="2">IMI 355082</strain>
    </source>
</reference>
<evidence type="ECO:0000259" key="1">
    <source>
        <dbReference type="PROSITE" id="PS51186"/>
    </source>
</evidence>
<dbReference type="InterPro" id="IPR052523">
    <property type="entry name" value="Trichothecene_AcTrans"/>
</dbReference>
<name>A0A9W8YRT7_9PEZI</name>
<protein>
    <recommendedName>
        <fullName evidence="1">N-acetyltransferase domain-containing protein</fullName>
    </recommendedName>
</protein>
<dbReference type="PROSITE" id="PS51186">
    <property type="entry name" value="GNAT"/>
    <property type="match status" value="1"/>
</dbReference>
<dbReference type="InterPro" id="IPR000182">
    <property type="entry name" value="GNAT_dom"/>
</dbReference>
<sequence length="232" mass="26528">MPSYDITACTIDDAADVARNNMSAFWEDPNWRYIWKHTDLPSVIRQCTIRTPNNLLKDRDLLRHFKAVDPETGNFMGYIRWKLPVKYHKDEQGNPTWPEGQTPDVDPTEKQEIKARAEAAWWVTEDPNDRLDDQLRVIKNRILGTKDYLVLDFFAVHPENQGKGAGLALLKHGIQKAKELGLDIFVMAFVGGFGIYKRMNFKLLDSLVQDATPFGGTDNYAVQFLELPVDSS</sequence>
<feature type="domain" description="N-acetyltransferase" evidence="1">
    <location>
        <begin position="81"/>
        <end position="226"/>
    </location>
</feature>
<dbReference type="Gene3D" id="3.40.630.30">
    <property type="match status" value="1"/>
</dbReference>